<keyword evidence="2" id="KW-0540">Nuclease</keyword>
<keyword evidence="1 2" id="KW-0051">Antiviral defense</keyword>
<dbReference type="Proteomes" id="UP000078486">
    <property type="component" value="Unassembled WGS sequence"/>
</dbReference>
<protein>
    <recommendedName>
        <fullName evidence="2">pre-crRNA processing endonuclease</fullName>
        <ecNumber evidence="2">3.1.-.-</ecNumber>
    </recommendedName>
</protein>
<organism evidence="3 4">
    <name type="scientific">Termitidicoccus mucosus</name>
    <dbReference type="NCBI Taxonomy" id="1184151"/>
    <lineage>
        <taxon>Bacteria</taxon>
        <taxon>Pseudomonadati</taxon>
        <taxon>Verrucomicrobiota</taxon>
        <taxon>Opitutia</taxon>
        <taxon>Opitutales</taxon>
        <taxon>Opitutaceae</taxon>
        <taxon>Termitidicoccus</taxon>
    </lineage>
</organism>
<dbReference type="EC" id="3.1.-.-" evidence="2"/>
<dbReference type="PIRSF" id="PIRSF029950">
    <property type="entry name" value="Cas_CT1134"/>
    <property type="match status" value="1"/>
</dbReference>
<dbReference type="EMBL" id="LRRQ01000119">
    <property type="protein sequence ID" value="OAM88844.1"/>
    <property type="molecule type" value="Genomic_DNA"/>
</dbReference>
<comment type="similarity">
    <text evidence="2">Belongs to the CRISPR-associated protein Cas5 family. Subtype I-C/Dvulg subfamily.</text>
</comment>
<keyword evidence="2" id="KW-0255">Endonuclease</keyword>
<comment type="function">
    <text evidence="2">CRISPR (clustered regularly interspaced short palindromic repeat) is an adaptive immune system that provides protection against mobile genetic elements (viruses, transposable elements and conjugative plasmids). CRISPR clusters contain spacers, sequences complementary to antecedent mobile elements, and target invading nucleic acids. CRISPR clusters are transcribed and processed into CRISPR RNA (crRNA).</text>
</comment>
<comment type="caution">
    <text evidence="3">The sequence shown here is derived from an EMBL/GenBank/DDBJ whole genome shotgun (WGS) entry which is preliminary data.</text>
</comment>
<dbReference type="GO" id="GO:0043571">
    <property type="term" value="P:maintenance of CRISPR repeat elements"/>
    <property type="evidence" value="ECO:0007669"/>
    <property type="project" value="UniProtKB-UniRule"/>
</dbReference>
<evidence type="ECO:0000313" key="4">
    <source>
        <dbReference type="Proteomes" id="UP000078486"/>
    </source>
</evidence>
<dbReference type="GO" id="GO:0051607">
    <property type="term" value="P:defense response to virus"/>
    <property type="evidence" value="ECO:0007669"/>
    <property type="project" value="UniProtKB-UniRule"/>
</dbReference>
<keyword evidence="2" id="KW-0378">Hydrolase</keyword>
<dbReference type="GO" id="GO:0003723">
    <property type="term" value="F:RNA binding"/>
    <property type="evidence" value="ECO:0007669"/>
    <property type="project" value="UniProtKB-UniRule"/>
</dbReference>
<dbReference type="AlphaFoldDB" id="A0A178IFP7"/>
<dbReference type="InterPro" id="IPR010155">
    <property type="entry name" value="CRISPR-assoc_prot_Cas5d"/>
</dbReference>
<name>A0A178IFP7_9BACT</name>
<evidence type="ECO:0000313" key="3">
    <source>
        <dbReference type="EMBL" id="OAM88844.1"/>
    </source>
</evidence>
<keyword evidence="4" id="KW-1185">Reference proteome</keyword>
<evidence type="ECO:0000256" key="2">
    <source>
        <dbReference type="PIRNR" id="PIRNR029950"/>
    </source>
</evidence>
<dbReference type="InterPro" id="IPR013422">
    <property type="entry name" value="CRISPR-assoc_prot_Cas5_N"/>
</dbReference>
<accession>A0A178IFP7</accession>
<proteinExistence type="inferred from homology"/>
<dbReference type="NCBIfam" id="TIGR01876">
    <property type="entry name" value="cas_Cas5d"/>
    <property type="match status" value="1"/>
</dbReference>
<sequence>MKVERVSYPVITPSAARGLLEAILYKPQFRWRIHRIAVQRPIRFLAFRRNEVKSRLSTRNPAPLLADEDRTQRNTLALRDVSYVIEASIELTALAGQPRRAPHASDEPQGDDNVGKYLGMFQRRAEKGQCFAQPCFGCREFPAHFELTDASAMSVPSGINPDSDLGLMLYDVFDLDVSKNQRPGKIEKTNPRITFFPAALKNGVVTIPSWSEVRRQLTAATTTATSTDSQKGGVA</sequence>
<dbReference type="Pfam" id="PF09704">
    <property type="entry name" value="Cas_Cas5d"/>
    <property type="match status" value="1"/>
</dbReference>
<dbReference type="NCBIfam" id="TIGR02593">
    <property type="entry name" value="CRISPR_cas5"/>
    <property type="match status" value="1"/>
</dbReference>
<dbReference type="InterPro" id="IPR021124">
    <property type="entry name" value="CRISPR-assoc_prot_Cas5"/>
</dbReference>
<dbReference type="Gene3D" id="3.30.70.2660">
    <property type="match status" value="1"/>
</dbReference>
<dbReference type="STRING" id="1184151.AW736_17670"/>
<gene>
    <name evidence="3" type="ORF">AW736_17670</name>
</gene>
<keyword evidence="2" id="KW-0694">RNA-binding</keyword>
<reference evidence="3 4" key="1">
    <citation type="submission" date="2016-01" db="EMBL/GenBank/DDBJ databases">
        <title>High potential of lignocellulose degradation of a new Verrucomicrobia species.</title>
        <authorList>
            <person name="Wang Y."/>
            <person name="Shi Y."/>
            <person name="Qiu Z."/>
            <person name="Liu S."/>
            <person name="Yang H."/>
        </authorList>
    </citation>
    <scope>NUCLEOTIDE SEQUENCE [LARGE SCALE GENOMIC DNA]</scope>
    <source>
        <strain evidence="3 4">TSB47</strain>
    </source>
</reference>
<dbReference type="GO" id="GO:0004519">
    <property type="term" value="F:endonuclease activity"/>
    <property type="evidence" value="ECO:0007669"/>
    <property type="project" value="UniProtKB-UniRule"/>
</dbReference>
<evidence type="ECO:0000256" key="1">
    <source>
        <dbReference type="ARBA" id="ARBA00023118"/>
    </source>
</evidence>
<dbReference type="GO" id="GO:0016787">
    <property type="term" value="F:hydrolase activity"/>
    <property type="evidence" value="ECO:0007669"/>
    <property type="project" value="UniProtKB-KW"/>
</dbReference>